<proteinExistence type="predicted"/>
<protein>
    <recommendedName>
        <fullName evidence="3">Secreted protein</fullName>
    </recommendedName>
</protein>
<name>A0A3P6DC88_BRAOL</name>
<dbReference type="EMBL" id="LR031874">
    <property type="protein sequence ID" value="VDD24890.1"/>
    <property type="molecule type" value="Genomic_DNA"/>
</dbReference>
<dbReference type="AlphaFoldDB" id="A0A3P6DC88"/>
<gene>
    <name evidence="2" type="ORF">BOLC2T10424H</name>
</gene>
<sequence length="72" mass="8597">MPTCLLLTVWFVLCILSSVHLSSKPNRSHYPSRRRRSFELHLRGLEDTGAKGMEHERRPLLRHCHLRPHHHR</sequence>
<organism evidence="2">
    <name type="scientific">Brassica oleracea</name>
    <name type="common">Wild cabbage</name>
    <dbReference type="NCBI Taxonomy" id="3712"/>
    <lineage>
        <taxon>Eukaryota</taxon>
        <taxon>Viridiplantae</taxon>
        <taxon>Streptophyta</taxon>
        <taxon>Embryophyta</taxon>
        <taxon>Tracheophyta</taxon>
        <taxon>Spermatophyta</taxon>
        <taxon>Magnoliopsida</taxon>
        <taxon>eudicotyledons</taxon>
        <taxon>Gunneridae</taxon>
        <taxon>Pentapetalae</taxon>
        <taxon>rosids</taxon>
        <taxon>malvids</taxon>
        <taxon>Brassicales</taxon>
        <taxon>Brassicaceae</taxon>
        <taxon>Brassiceae</taxon>
        <taxon>Brassica</taxon>
    </lineage>
</organism>
<evidence type="ECO:0000313" key="2">
    <source>
        <dbReference type="EMBL" id="VDD24890.1"/>
    </source>
</evidence>
<evidence type="ECO:0008006" key="3">
    <source>
        <dbReference type="Google" id="ProtNLM"/>
    </source>
</evidence>
<evidence type="ECO:0000256" key="1">
    <source>
        <dbReference type="SAM" id="SignalP"/>
    </source>
</evidence>
<reference evidence="2" key="1">
    <citation type="submission" date="2018-11" db="EMBL/GenBank/DDBJ databases">
        <authorList>
            <consortium name="Genoscope - CEA"/>
            <person name="William W."/>
        </authorList>
    </citation>
    <scope>NUCLEOTIDE SEQUENCE</scope>
</reference>
<feature type="chain" id="PRO_5018123368" description="Secreted protein" evidence="1">
    <location>
        <begin position="22"/>
        <end position="72"/>
    </location>
</feature>
<keyword evidence="1" id="KW-0732">Signal</keyword>
<feature type="signal peptide" evidence="1">
    <location>
        <begin position="1"/>
        <end position="21"/>
    </location>
</feature>
<accession>A0A3P6DC88</accession>